<dbReference type="Proteomes" id="UP000770661">
    <property type="component" value="Unassembled WGS sequence"/>
</dbReference>
<accession>A0A8J4XVQ7</accession>
<dbReference type="AlphaFoldDB" id="A0A8J4XVQ7"/>
<protein>
    <submittedName>
        <fullName evidence="1">Uncharacterized protein</fullName>
    </submittedName>
</protein>
<name>A0A8J4XVQ7_CHIOP</name>
<organism evidence="1 2">
    <name type="scientific">Chionoecetes opilio</name>
    <name type="common">Atlantic snow crab</name>
    <name type="synonym">Cancer opilio</name>
    <dbReference type="NCBI Taxonomy" id="41210"/>
    <lineage>
        <taxon>Eukaryota</taxon>
        <taxon>Metazoa</taxon>
        <taxon>Ecdysozoa</taxon>
        <taxon>Arthropoda</taxon>
        <taxon>Crustacea</taxon>
        <taxon>Multicrustacea</taxon>
        <taxon>Malacostraca</taxon>
        <taxon>Eumalacostraca</taxon>
        <taxon>Eucarida</taxon>
        <taxon>Decapoda</taxon>
        <taxon>Pleocyemata</taxon>
        <taxon>Brachyura</taxon>
        <taxon>Eubrachyura</taxon>
        <taxon>Majoidea</taxon>
        <taxon>Majidae</taxon>
        <taxon>Chionoecetes</taxon>
    </lineage>
</organism>
<dbReference type="EMBL" id="JACEEZ010020164">
    <property type="protein sequence ID" value="KAG0714891.1"/>
    <property type="molecule type" value="Genomic_DNA"/>
</dbReference>
<reference evidence="1" key="1">
    <citation type="submission" date="2020-07" db="EMBL/GenBank/DDBJ databases">
        <title>The High-quality genome of the commercially important snow crab, Chionoecetes opilio.</title>
        <authorList>
            <person name="Jeong J.-H."/>
            <person name="Ryu S."/>
        </authorList>
    </citation>
    <scope>NUCLEOTIDE SEQUENCE</scope>
    <source>
        <strain evidence="1">MADBK_172401_WGS</strain>
        <tissue evidence="1">Digestive gland</tissue>
    </source>
</reference>
<sequence>MFPFLKLPFPLVPDEELPSLGGLHTEIKEQAHAWSSTPHPDLKDTIKRGLVPEIRPRWATTRQRNNDAPVQACPHLRVHEGGRRPLSPVTWDEELEKTLHSWIHCTSRITCLLSPWTCFPHGAQKGRSWLDCSSGTTSCPPQRRRAAVRMGSDVMTAEAIESDGQELEIAGVPQG</sequence>
<gene>
    <name evidence="1" type="ORF">GWK47_013229</name>
</gene>
<comment type="caution">
    <text evidence="1">The sequence shown here is derived from an EMBL/GenBank/DDBJ whole genome shotgun (WGS) entry which is preliminary data.</text>
</comment>
<evidence type="ECO:0000313" key="1">
    <source>
        <dbReference type="EMBL" id="KAG0714891.1"/>
    </source>
</evidence>
<evidence type="ECO:0000313" key="2">
    <source>
        <dbReference type="Proteomes" id="UP000770661"/>
    </source>
</evidence>
<keyword evidence="2" id="KW-1185">Reference proteome</keyword>
<proteinExistence type="predicted"/>